<evidence type="ECO:0000259" key="2">
    <source>
        <dbReference type="SMART" id="SM00701"/>
    </source>
</evidence>
<dbReference type="EMBL" id="JBHTMP010000003">
    <property type="protein sequence ID" value="MFD1320094.1"/>
    <property type="molecule type" value="Genomic_DNA"/>
</dbReference>
<dbReference type="SUPFAM" id="SSF51445">
    <property type="entry name" value="(Trans)glycosidases"/>
    <property type="match status" value="1"/>
</dbReference>
<protein>
    <submittedName>
        <fullName evidence="3">Glycoside hydrolase domain-containing protein</fullName>
    </submittedName>
</protein>
<dbReference type="RefSeq" id="WP_377566740.1">
    <property type="nucleotide sequence ID" value="NZ_JBHTMP010000003.1"/>
</dbReference>
<dbReference type="CDD" id="cd06418">
    <property type="entry name" value="GH25_BacA-like"/>
    <property type="match status" value="1"/>
</dbReference>
<dbReference type="SUPFAM" id="SSF55846">
    <property type="entry name" value="N-acetylmuramoyl-L-alanine amidase-like"/>
    <property type="match status" value="1"/>
</dbReference>
<dbReference type="InterPro" id="IPR017853">
    <property type="entry name" value="GH"/>
</dbReference>
<evidence type="ECO:0000256" key="1">
    <source>
        <dbReference type="ARBA" id="ARBA00007553"/>
    </source>
</evidence>
<comment type="similarity">
    <text evidence="1">Belongs to the N-acetylmuramoyl-L-alanine amidase 2 family.</text>
</comment>
<comment type="caution">
    <text evidence="3">The sequence shown here is derived from an EMBL/GenBank/DDBJ whole genome shotgun (WGS) entry which is preliminary data.</text>
</comment>
<sequence>MDEKSELSAERGVMYVTINRRATWAQYVTEEPTPGHAAADPEVSDNPDWNPIGGVFIHHRGPTDPFGGEYPTEEDCRRDIASVYETHWQSPDFDGDIGYNFLICQHGNVYEGRGYQRGEANYQGYIDGIGRNAGFYSICALMRSNHTANEALLRAYRSLIQHLREEAPLRAGTRIVPHSFGYDTECPGNLTMYAQPGSTIDPAAPWRGIADIYIAAAQRFVNTAYQDAPGYIRCPEYGYTGWSTVLSLTQGLQHEHGISPTVQNFGPGTFNAVRQRETLPSSEINANLVRIYNGALWCKGYWTATTQTLWTSDSQAALERLYSDAGFAYSNSTLRYKVWPYIVKGLLRMDQFRLVPGGDINIQNFQKWLNARYVGDIGIPAMNLVPCDGIYSRDVQQGLMMALQYELGIAPDAITGNFGPGTQAGLRGVGSGSLTGNLRHIFRAACYFNSPTMLPGNPQVPLMYNPNDIGTDAQTSTHLEWLRAFQRFSQIPVTGTNDYTTWAQLLVSSGDTSRPATGCDCITEITAARAVALRDAGYQIVGRYLDEHLPPTDPYFLNKALKPGEPQTILDAGLKFFPIFQYNGTQLFNFTYQKGFDQAQIAHQKSIEFRIPPGTCIYFAVDYDATDDDIDDSIKPYFQGVKDGLAALGNRYTFGVYGSRNVCSRVSHEVGAKWSLVSGMSWGYSGNLGFPLPENWSFNQIREYEFQPGWGLDHDVWRQGGDPGVSALVTGE</sequence>
<dbReference type="Pfam" id="PF01510">
    <property type="entry name" value="Amidase_2"/>
    <property type="match status" value="1"/>
</dbReference>
<dbReference type="InterPro" id="IPR036505">
    <property type="entry name" value="Amidase/PGRP_sf"/>
</dbReference>
<proteinExistence type="inferred from homology"/>
<feature type="domain" description="Peptidoglycan recognition protein family" evidence="2">
    <location>
        <begin position="41"/>
        <end position="182"/>
    </location>
</feature>
<dbReference type="Pfam" id="PF08924">
    <property type="entry name" value="Rv2525c_GlyHyd-like"/>
    <property type="match status" value="1"/>
</dbReference>
<dbReference type="CDD" id="cd06583">
    <property type="entry name" value="PGRP"/>
    <property type="match status" value="1"/>
</dbReference>
<dbReference type="Gene3D" id="3.40.80.10">
    <property type="entry name" value="Peptidoglycan recognition protein-like"/>
    <property type="match status" value="1"/>
</dbReference>
<dbReference type="PANTHER" id="PTHR11022:SF41">
    <property type="entry name" value="PEPTIDOGLYCAN-RECOGNITION PROTEIN LC-RELATED"/>
    <property type="match status" value="1"/>
</dbReference>
<dbReference type="GO" id="GO:0016787">
    <property type="term" value="F:hydrolase activity"/>
    <property type="evidence" value="ECO:0007669"/>
    <property type="project" value="UniProtKB-KW"/>
</dbReference>
<dbReference type="Gene3D" id="3.20.20.80">
    <property type="entry name" value="Glycosidases"/>
    <property type="match status" value="1"/>
</dbReference>
<dbReference type="SMART" id="SM00701">
    <property type="entry name" value="PGRP"/>
    <property type="match status" value="1"/>
</dbReference>
<dbReference type="InterPro" id="IPR015510">
    <property type="entry name" value="PGRP"/>
</dbReference>
<dbReference type="PANTHER" id="PTHR11022">
    <property type="entry name" value="PEPTIDOGLYCAN RECOGNITION PROTEIN"/>
    <property type="match status" value="1"/>
</dbReference>
<reference evidence="4" key="1">
    <citation type="journal article" date="2019" name="Int. J. Syst. Evol. Microbiol.">
        <title>The Global Catalogue of Microorganisms (GCM) 10K type strain sequencing project: providing services to taxonomists for standard genome sequencing and annotation.</title>
        <authorList>
            <consortium name="The Broad Institute Genomics Platform"/>
            <consortium name="The Broad Institute Genome Sequencing Center for Infectious Disease"/>
            <person name="Wu L."/>
            <person name="Ma J."/>
        </authorList>
    </citation>
    <scope>NUCLEOTIDE SEQUENCE [LARGE SCALE GENOMIC DNA]</scope>
    <source>
        <strain evidence="4">JCM 31037</strain>
    </source>
</reference>
<gene>
    <name evidence="3" type="ORF">ACFQ4H_03205</name>
</gene>
<dbReference type="InterPro" id="IPR006619">
    <property type="entry name" value="PGRP_domain_met/bac"/>
</dbReference>
<name>A0ABW3Y6M0_9ACTN</name>
<dbReference type="InterPro" id="IPR015020">
    <property type="entry name" value="Rv2525c-like_Glyco_Hydro-like"/>
</dbReference>
<dbReference type="Proteomes" id="UP001597260">
    <property type="component" value="Unassembled WGS sequence"/>
</dbReference>
<evidence type="ECO:0000313" key="3">
    <source>
        <dbReference type="EMBL" id="MFD1320094.1"/>
    </source>
</evidence>
<accession>A0ABW3Y6M0</accession>
<evidence type="ECO:0000313" key="4">
    <source>
        <dbReference type="Proteomes" id="UP001597260"/>
    </source>
</evidence>
<organism evidence="3 4">
    <name type="scientific">Micromonospora sonneratiae</name>
    <dbReference type="NCBI Taxonomy" id="1184706"/>
    <lineage>
        <taxon>Bacteria</taxon>
        <taxon>Bacillati</taxon>
        <taxon>Actinomycetota</taxon>
        <taxon>Actinomycetes</taxon>
        <taxon>Micromonosporales</taxon>
        <taxon>Micromonosporaceae</taxon>
        <taxon>Micromonospora</taxon>
    </lineage>
</organism>
<dbReference type="InterPro" id="IPR002502">
    <property type="entry name" value="Amidase_domain"/>
</dbReference>
<keyword evidence="3" id="KW-0378">Hydrolase</keyword>
<keyword evidence="4" id="KW-1185">Reference proteome</keyword>